<accession>A0A2H0W246</accession>
<dbReference type="GO" id="GO:0004807">
    <property type="term" value="F:triose-phosphate isomerase activity"/>
    <property type="evidence" value="ECO:0007669"/>
    <property type="project" value="UniProtKB-UniRule"/>
</dbReference>
<gene>
    <name evidence="4" type="ORF">COT81_01510</name>
</gene>
<dbReference type="PANTHER" id="PTHR21139:SF42">
    <property type="entry name" value="TRIOSEPHOSPHATE ISOMERASE"/>
    <property type="match status" value="1"/>
</dbReference>
<keyword evidence="3" id="KW-0963">Cytoplasm</keyword>
<dbReference type="Gene3D" id="3.20.20.70">
    <property type="entry name" value="Aldolase class I"/>
    <property type="match status" value="1"/>
</dbReference>
<dbReference type="UniPathway" id="UPA00138"/>
<comment type="pathway">
    <text evidence="3">Carbohydrate degradation; glycolysis; D-glyceraldehyde 3-phosphate from glycerone phosphate: step 1/1.</text>
</comment>
<dbReference type="Proteomes" id="UP000230935">
    <property type="component" value="Unassembled WGS sequence"/>
</dbReference>
<dbReference type="GO" id="GO:0046166">
    <property type="term" value="P:glyceraldehyde-3-phosphate biosynthetic process"/>
    <property type="evidence" value="ECO:0007669"/>
    <property type="project" value="TreeGrafter"/>
</dbReference>
<evidence type="ECO:0000313" key="5">
    <source>
        <dbReference type="Proteomes" id="UP000230935"/>
    </source>
</evidence>
<dbReference type="EMBL" id="PEZZ01000007">
    <property type="protein sequence ID" value="PIS05439.1"/>
    <property type="molecule type" value="Genomic_DNA"/>
</dbReference>
<dbReference type="InterPro" id="IPR013785">
    <property type="entry name" value="Aldolase_TIM"/>
</dbReference>
<evidence type="ECO:0000256" key="2">
    <source>
        <dbReference type="ARBA" id="ARBA00023235"/>
    </source>
</evidence>
<protein>
    <recommendedName>
        <fullName evidence="3">Triosephosphate isomerase</fullName>
        <ecNumber evidence="3">5.3.1.1</ecNumber>
    </recommendedName>
</protein>
<dbReference type="SUPFAM" id="SSF51351">
    <property type="entry name" value="Triosephosphate isomerase (TIM)"/>
    <property type="match status" value="1"/>
</dbReference>
<feature type="non-terminal residue" evidence="4">
    <location>
        <position position="238"/>
    </location>
</feature>
<comment type="catalytic activity">
    <reaction evidence="3">
        <text>D-glyceraldehyde 3-phosphate = dihydroxyacetone phosphate</text>
        <dbReference type="Rhea" id="RHEA:18585"/>
        <dbReference type="ChEBI" id="CHEBI:57642"/>
        <dbReference type="ChEBI" id="CHEBI:59776"/>
        <dbReference type="EC" id="5.3.1.1"/>
    </reaction>
</comment>
<comment type="similarity">
    <text evidence="1 3">Belongs to the triosephosphate isomerase family.</text>
</comment>
<dbReference type="CDD" id="cd00311">
    <property type="entry name" value="TIM"/>
    <property type="match status" value="1"/>
</dbReference>
<reference evidence="5" key="1">
    <citation type="submission" date="2017-09" db="EMBL/GenBank/DDBJ databases">
        <title>Depth-based differentiation of microbial function through sediment-hosted aquifers and enrichment of novel symbionts in the deep terrestrial subsurface.</title>
        <authorList>
            <person name="Probst A.J."/>
            <person name="Ladd B."/>
            <person name="Jarett J.K."/>
            <person name="Geller-Mcgrath D.E."/>
            <person name="Sieber C.M.K."/>
            <person name="Emerson J.B."/>
            <person name="Anantharaman K."/>
            <person name="Thomas B.C."/>
            <person name="Malmstrom R."/>
            <person name="Stieglmeier M."/>
            <person name="Klingl A."/>
            <person name="Woyke T."/>
            <person name="Ryan C.M."/>
            <person name="Banfield J.F."/>
        </authorList>
    </citation>
    <scope>NUCLEOTIDE SEQUENCE [LARGE SCALE GENOMIC DNA]</scope>
</reference>
<dbReference type="GO" id="GO:0019563">
    <property type="term" value="P:glycerol catabolic process"/>
    <property type="evidence" value="ECO:0007669"/>
    <property type="project" value="TreeGrafter"/>
</dbReference>
<comment type="subunit">
    <text evidence="3">Homodimer.</text>
</comment>
<name>A0A2H0W246_9BACT</name>
<keyword evidence="2 3" id="KW-0413">Isomerase</keyword>
<keyword evidence="3" id="KW-0324">Glycolysis</keyword>
<comment type="caution">
    <text evidence="4">The sequence shown here is derived from an EMBL/GenBank/DDBJ whole genome shotgun (WGS) entry which is preliminary data.</text>
</comment>
<evidence type="ECO:0000256" key="3">
    <source>
        <dbReference type="RuleBase" id="RU363013"/>
    </source>
</evidence>
<comment type="subcellular location">
    <subcellularLocation>
        <location evidence="3">Cytoplasm</location>
    </subcellularLocation>
</comment>
<dbReference type="GO" id="GO:0005829">
    <property type="term" value="C:cytosol"/>
    <property type="evidence" value="ECO:0007669"/>
    <property type="project" value="TreeGrafter"/>
</dbReference>
<dbReference type="PANTHER" id="PTHR21139">
    <property type="entry name" value="TRIOSEPHOSPHATE ISOMERASE"/>
    <property type="match status" value="1"/>
</dbReference>
<keyword evidence="3" id="KW-0312">Gluconeogenesis</keyword>
<dbReference type="Pfam" id="PF00121">
    <property type="entry name" value="TIM"/>
    <property type="match status" value="1"/>
</dbReference>
<sequence length="238" mass="26437">MERKKIIIGNWKMKLNLGESVRLAKGLVKAFKKYNRAAEVVACPSFVSLVDVAEILVKSKIQLGAQDVFWEAVGAFTGEVSPQTLQEVNCRYVVLGHSERRTYLGETDQMVHQKVKAVLDHKMSPVVCVGETLEQRQEKQQDYVVIGQVTKALEGIAVKPNDKITVAYEPVWVIGSGRPVAPSEALHMHQLIRQTLIDIFPLDVVQQNFRIIYGGSIDAENVSDYSSLELVDGFLVGG</sequence>
<dbReference type="PROSITE" id="PS51440">
    <property type="entry name" value="TIM_2"/>
    <property type="match status" value="1"/>
</dbReference>
<dbReference type="UniPathway" id="UPA00109">
    <property type="reaction ID" value="UER00189"/>
</dbReference>
<evidence type="ECO:0000256" key="1">
    <source>
        <dbReference type="ARBA" id="ARBA00007422"/>
    </source>
</evidence>
<dbReference type="EC" id="5.3.1.1" evidence="3"/>
<dbReference type="GO" id="GO:0006094">
    <property type="term" value="P:gluconeogenesis"/>
    <property type="evidence" value="ECO:0007669"/>
    <property type="project" value="UniProtKB-UniPathway"/>
</dbReference>
<dbReference type="GO" id="GO:0006096">
    <property type="term" value="P:glycolytic process"/>
    <property type="evidence" value="ECO:0007669"/>
    <property type="project" value="UniProtKB-UniRule"/>
</dbReference>
<dbReference type="NCBIfam" id="TIGR00419">
    <property type="entry name" value="tim"/>
    <property type="match status" value="1"/>
</dbReference>
<dbReference type="AlphaFoldDB" id="A0A2H0W246"/>
<dbReference type="InterPro" id="IPR000652">
    <property type="entry name" value="Triosephosphate_isomerase"/>
</dbReference>
<dbReference type="InterPro" id="IPR035990">
    <property type="entry name" value="TIM_sf"/>
</dbReference>
<evidence type="ECO:0000313" key="4">
    <source>
        <dbReference type="EMBL" id="PIS05439.1"/>
    </source>
</evidence>
<comment type="pathway">
    <text evidence="3">Carbohydrate biosynthesis; gluconeogenesis.</text>
</comment>
<organism evidence="4 5">
    <name type="scientific">Candidatus Buchananbacteria bacterium CG10_big_fil_rev_8_21_14_0_10_42_9</name>
    <dbReference type="NCBI Taxonomy" id="1974526"/>
    <lineage>
        <taxon>Bacteria</taxon>
        <taxon>Candidatus Buchananiibacteriota</taxon>
    </lineage>
</organism>
<proteinExistence type="inferred from homology"/>